<keyword evidence="2" id="KW-0813">Transport</keyword>
<protein>
    <submittedName>
        <fullName evidence="9">Multidrug transporter AcrB</fullName>
    </submittedName>
</protein>
<dbReference type="InterPro" id="IPR027463">
    <property type="entry name" value="AcrB_DN_DC_subdom"/>
</dbReference>
<evidence type="ECO:0000256" key="6">
    <source>
        <dbReference type="ARBA" id="ARBA00022989"/>
    </source>
</evidence>
<feature type="transmembrane region" description="Helical" evidence="8">
    <location>
        <begin position="332"/>
        <end position="352"/>
    </location>
</feature>
<evidence type="ECO:0000256" key="4">
    <source>
        <dbReference type="ARBA" id="ARBA00022519"/>
    </source>
</evidence>
<feature type="transmembrane region" description="Helical" evidence="8">
    <location>
        <begin position="875"/>
        <end position="896"/>
    </location>
</feature>
<feature type="transmembrane region" description="Helical" evidence="8">
    <location>
        <begin position="954"/>
        <end position="976"/>
    </location>
</feature>
<organism evidence="9 10">
    <name type="scientific">Thiobacillus denitrificans</name>
    <dbReference type="NCBI Taxonomy" id="36861"/>
    <lineage>
        <taxon>Bacteria</taxon>
        <taxon>Pseudomonadati</taxon>
        <taxon>Pseudomonadota</taxon>
        <taxon>Betaproteobacteria</taxon>
        <taxon>Nitrosomonadales</taxon>
        <taxon>Thiobacillaceae</taxon>
        <taxon>Thiobacillus</taxon>
    </lineage>
</organism>
<dbReference type="Gene3D" id="3.30.2090.10">
    <property type="entry name" value="Multidrug efflux transporter AcrB TolC docking domain, DN and DC subdomains"/>
    <property type="match status" value="2"/>
</dbReference>
<dbReference type="Gene3D" id="3.30.70.1440">
    <property type="entry name" value="Multidrug efflux transporter AcrB pore domain"/>
    <property type="match status" value="1"/>
</dbReference>
<dbReference type="STRING" id="1123392.GCA_000376425_00758"/>
<evidence type="ECO:0000256" key="2">
    <source>
        <dbReference type="ARBA" id="ARBA00022448"/>
    </source>
</evidence>
<dbReference type="GO" id="GO:0042910">
    <property type="term" value="F:xenobiotic transmembrane transporter activity"/>
    <property type="evidence" value="ECO:0007669"/>
    <property type="project" value="TreeGrafter"/>
</dbReference>
<sequence>MILSDISIRRPVLATVMSLLIILVGLIAFDRLPVREYPNIDAPVVSVRTVYPGASAEVMESQITKPLEDSLSGIEGIRTIKSVSREEVSQITVEFVQSRDPEAAANDARDRVARVRGLLPSEAEDPVVAKIEADAQAIIWLAFSSDRQSALEITDYADRVVADQLKTLPGVASVIIGGERRYAMRIWLDPARMAALGVTVQDVETALRSQNTELPSGRIESQTREFSVLAQTDLKTPAEFERVIIRDSSGVLVRLADIGRAEIGAEDERNIVRVNGRAAVGLGIVKQSTANTLEVARAVKAELPRLEAALPEGMQLKVGFDSSIFIEKSIDAAYTTMLEAMVLVVAVIFLFLRNWRATLIPFVTIPVSLIGAFIFLYSMGFTINVLTLLGLVLAIGLVVDDAIVMLENIYRHIENGEPPFEAAIKGAKEIGFAVVAMTLTLVAVFAPLAFAEGNTGKLFTEFALTVAAAALVSGFVALTLTPMMASRMLRHETRHGAFFNFGERMLNGLNGGYVRGLTRVVRHPLIVAGVFVLVAVAAFGLLKSLKSELAPTEDRGFFIGFMLAPEGSTLQYTDQYARQLEGIYQNVPEVNTAFVVVAPGLERPNPVNTSLSFVMLKPWEERSRSQMDITASLGPQMFMGMPGVLAFPINPPSLGQSFRNPPLQFVVQAPSYAELDTAVEALMVKVRAYPGLANADTDLKLNKPQLKVDINRDKAAQMGVGVDTIGRTLETLLGGREVTRFKQAGEQYNVVVQLDPDARATPQDLTALYVRGREGSLTPLSNLVVVTETVAPKELNHFNRQRAAIISANIAPGYTLGEALAFMDQAAADALPPGTHTALDGQSREFGESGKTLAITFALALIVIYLVLAAQFESFVAPFIILLTVPLAATGALLALKLTGATLNVYSQIGLIMLVGLITKHGILIVEFANQLRDRGKPKVEAVIEAASLRLRPILMTTAAMVLGAVPLAIATGAGAESRSPIGWVIVGGLLLGTLLTLFVIPVAYTLLTRERRTTIISTASLEPNPE</sequence>
<comment type="caution">
    <text evidence="9">The sequence shown here is derived from an EMBL/GenBank/DDBJ whole genome shotgun (WGS) entry which is preliminary data.</text>
</comment>
<feature type="transmembrane region" description="Helical" evidence="8">
    <location>
        <begin position="359"/>
        <end position="379"/>
    </location>
</feature>
<keyword evidence="4" id="KW-0997">Cell inner membrane</keyword>
<dbReference type="PANTHER" id="PTHR32063:SF14">
    <property type="entry name" value="BLL4319 PROTEIN"/>
    <property type="match status" value="1"/>
</dbReference>
<dbReference type="InterPro" id="IPR001036">
    <property type="entry name" value="Acrflvin-R"/>
</dbReference>
<feature type="transmembrane region" description="Helical" evidence="8">
    <location>
        <begin position="525"/>
        <end position="542"/>
    </location>
</feature>
<reference evidence="9 10" key="1">
    <citation type="journal article" date="2015" name="Appl. Environ. Microbiol.">
        <title>Aerobic and Anaerobic Thiosulfate Oxidation by a Cold-Adapted, Subglacial Chemoautotroph.</title>
        <authorList>
            <person name="Harrold Z.R."/>
            <person name="Skidmore M.L."/>
            <person name="Hamilton T.L."/>
            <person name="Desch L."/>
            <person name="Amada K."/>
            <person name="van Gelder W."/>
            <person name="Glover K."/>
            <person name="Roden E.E."/>
            <person name="Boyd E.S."/>
        </authorList>
    </citation>
    <scope>NUCLEOTIDE SEQUENCE [LARGE SCALE GENOMIC DNA]</scope>
    <source>
        <strain evidence="9 10">RG</strain>
    </source>
</reference>
<evidence type="ECO:0000256" key="8">
    <source>
        <dbReference type="SAM" id="Phobius"/>
    </source>
</evidence>
<keyword evidence="3" id="KW-1003">Cell membrane</keyword>
<dbReference type="PATRIC" id="fig|36861.3.peg.587"/>
<dbReference type="Pfam" id="PF00873">
    <property type="entry name" value="ACR_tran"/>
    <property type="match status" value="1"/>
</dbReference>
<evidence type="ECO:0000256" key="5">
    <source>
        <dbReference type="ARBA" id="ARBA00022692"/>
    </source>
</evidence>
<dbReference type="PANTHER" id="PTHR32063">
    <property type="match status" value="1"/>
</dbReference>
<feature type="transmembrane region" description="Helical" evidence="8">
    <location>
        <begin position="430"/>
        <end position="450"/>
    </location>
</feature>
<proteinExistence type="predicted"/>
<keyword evidence="6 8" id="KW-1133">Transmembrane helix</keyword>
<dbReference type="PRINTS" id="PR00702">
    <property type="entry name" value="ACRIFLAVINRP"/>
</dbReference>
<dbReference type="FunFam" id="1.20.1640.10:FF:000001">
    <property type="entry name" value="Efflux pump membrane transporter"/>
    <property type="match status" value="1"/>
</dbReference>
<evidence type="ECO:0000256" key="3">
    <source>
        <dbReference type="ARBA" id="ARBA00022475"/>
    </source>
</evidence>
<dbReference type="OrthoDB" id="9177212at2"/>
<comment type="subcellular location">
    <subcellularLocation>
        <location evidence="1">Cell inner membrane</location>
        <topology evidence="1">Multi-pass membrane protein</topology>
    </subcellularLocation>
</comment>
<dbReference type="Gene3D" id="3.30.70.1430">
    <property type="entry name" value="Multidrug efflux transporter AcrB pore domain"/>
    <property type="match status" value="2"/>
</dbReference>
<evidence type="ECO:0000256" key="7">
    <source>
        <dbReference type="ARBA" id="ARBA00023136"/>
    </source>
</evidence>
<dbReference type="EMBL" id="LDUG01000018">
    <property type="protein sequence ID" value="KVW96908.1"/>
    <property type="molecule type" value="Genomic_DNA"/>
</dbReference>
<dbReference type="SUPFAM" id="SSF82714">
    <property type="entry name" value="Multidrug efflux transporter AcrB TolC docking domain, DN and DC subdomains"/>
    <property type="match status" value="2"/>
</dbReference>
<evidence type="ECO:0000313" key="9">
    <source>
        <dbReference type="EMBL" id="KVW96908.1"/>
    </source>
</evidence>
<dbReference type="GO" id="GO:0005886">
    <property type="term" value="C:plasma membrane"/>
    <property type="evidence" value="ECO:0007669"/>
    <property type="project" value="UniProtKB-SubCell"/>
</dbReference>
<keyword evidence="10" id="KW-1185">Reference proteome</keyword>
<accession>A0A106BQQ8</accession>
<keyword evidence="7 8" id="KW-0472">Membrane</keyword>
<dbReference type="Gene3D" id="1.20.1640.10">
    <property type="entry name" value="Multidrug efflux transporter AcrB transmembrane domain"/>
    <property type="match status" value="2"/>
</dbReference>
<feature type="transmembrane region" description="Helical" evidence="8">
    <location>
        <begin position="852"/>
        <end position="868"/>
    </location>
</feature>
<name>A0A106BQQ8_THIDE</name>
<dbReference type="eggNOG" id="COG0841">
    <property type="taxonomic scope" value="Bacteria"/>
</dbReference>
<feature type="transmembrane region" description="Helical" evidence="8">
    <location>
        <begin position="908"/>
        <end position="929"/>
    </location>
</feature>
<gene>
    <name evidence="9" type="ORF">ABW22_05625</name>
</gene>
<feature type="transmembrane region" description="Helical" evidence="8">
    <location>
        <begin position="982"/>
        <end position="1008"/>
    </location>
</feature>
<dbReference type="Proteomes" id="UP000064243">
    <property type="component" value="Unassembled WGS sequence"/>
</dbReference>
<feature type="transmembrane region" description="Helical" evidence="8">
    <location>
        <begin position="385"/>
        <end position="409"/>
    </location>
</feature>
<dbReference type="RefSeq" id="WP_059753008.1">
    <property type="nucleotide sequence ID" value="NZ_LDUG01000018.1"/>
</dbReference>
<dbReference type="SUPFAM" id="SSF82693">
    <property type="entry name" value="Multidrug efflux transporter AcrB pore domain, PN1, PN2, PC1 and PC2 subdomains"/>
    <property type="match status" value="3"/>
</dbReference>
<dbReference type="Gene3D" id="3.30.70.1320">
    <property type="entry name" value="Multidrug efflux transporter AcrB pore domain like"/>
    <property type="match status" value="1"/>
</dbReference>
<dbReference type="SUPFAM" id="SSF82866">
    <property type="entry name" value="Multidrug efflux transporter AcrB transmembrane domain"/>
    <property type="match status" value="2"/>
</dbReference>
<keyword evidence="5 8" id="KW-0812">Transmembrane</keyword>
<dbReference type="AlphaFoldDB" id="A0A106BQQ8"/>
<evidence type="ECO:0000313" key="10">
    <source>
        <dbReference type="Proteomes" id="UP000064243"/>
    </source>
</evidence>
<feature type="transmembrane region" description="Helical" evidence="8">
    <location>
        <begin position="12"/>
        <end position="29"/>
    </location>
</feature>
<feature type="transmembrane region" description="Helical" evidence="8">
    <location>
        <begin position="462"/>
        <end position="485"/>
    </location>
</feature>
<evidence type="ECO:0000256" key="1">
    <source>
        <dbReference type="ARBA" id="ARBA00004429"/>
    </source>
</evidence>